<gene>
    <name evidence="5" type="ORF">SAMN04487995_0655</name>
</gene>
<dbReference type="InterPro" id="IPR022655">
    <property type="entry name" value="DUF1553"/>
</dbReference>
<name>A0A1H6QH07_9BACT</name>
<feature type="compositionally biased region" description="Basic and acidic residues" evidence="1">
    <location>
        <begin position="848"/>
        <end position="865"/>
    </location>
</feature>
<dbReference type="InterPro" id="IPR036909">
    <property type="entry name" value="Cyt_c-like_dom_sf"/>
</dbReference>
<dbReference type="InterPro" id="IPR013320">
    <property type="entry name" value="ConA-like_dom_sf"/>
</dbReference>
<keyword evidence="6" id="KW-1185">Reference proteome</keyword>
<dbReference type="STRING" id="408657.SAMN04487995_0655"/>
<dbReference type="EMBL" id="FNXY01000001">
    <property type="protein sequence ID" value="SEI43021.1"/>
    <property type="molecule type" value="Genomic_DNA"/>
</dbReference>
<dbReference type="Pfam" id="PF07587">
    <property type="entry name" value="PSD1"/>
    <property type="match status" value="1"/>
</dbReference>
<feature type="domain" description="Cytochrome C Planctomycete-type" evidence="4">
    <location>
        <begin position="52"/>
        <end position="113"/>
    </location>
</feature>
<dbReference type="SUPFAM" id="SSF49899">
    <property type="entry name" value="Concanavalin A-like lectins/glucanases"/>
    <property type="match status" value="1"/>
</dbReference>
<evidence type="ECO:0000259" key="3">
    <source>
        <dbReference type="Pfam" id="PF07587"/>
    </source>
</evidence>
<proteinExistence type="predicted"/>
<dbReference type="Gene3D" id="2.60.120.200">
    <property type="match status" value="1"/>
</dbReference>
<evidence type="ECO:0000259" key="4">
    <source>
        <dbReference type="Pfam" id="PF07635"/>
    </source>
</evidence>
<dbReference type="InterPro" id="IPR011444">
    <property type="entry name" value="DUF1549"/>
</dbReference>
<feature type="domain" description="DUF1553" evidence="3">
    <location>
        <begin position="766"/>
        <end position="1015"/>
    </location>
</feature>
<dbReference type="AlphaFoldDB" id="A0A1H6QH07"/>
<dbReference type="Pfam" id="PF07635">
    <property type="entry name" value="PSCyt1"/>
    <property type="match status" value="1"/>
</dbReference>
<dbReference type="Pfam" id="PF07583">
    <property type="entry name" value="PSCyt2"/>
    <property type="match status" value="1"/>
</dbReference>
<evidence type="ECO:0000256" key="1">
    <source>
        <dbReference type="SAM" id="MobiDB-lite"/>
    </source>
</evidence>
<evidence type="ECO:0000313" key="5">
    <source>
        <dbReference type="EMBL" id="SEI43021.1"/>
    </source>
</evidence>
<accession>A0A1H6QH07</accession>
<dbReference type="PROSITE" id="PS51257">
    <property type="entry name" value="PROKAR_LIPOPROTEIN"/>
    <property type="match status" value="1"/>
</dbReference>
<protein>
    <submittedName>
        <fullName evidence="5">Planctomycete cytochrome C</fullName>
    </submittedName>
</protein>
<evidence type="ECO:0000259" key="2">
    <source>
        <dbReference type="Pfam" id="PF07583"/>
    </source>
</evidence>
<feature type="region of interest" description="Disordered" evidence="1">
    <location>
        <begin position="847"/>
        <end position="867"/>
    </location>
</feature>
<reference evidence="5 6" key="1">
    <citation type="submission" date="2016-10" db="EMBL/GenBank/DDBJ databases">
        <authorList>
            <person name="de Groot N.N."/>
        </authorList>
    </citation>
    <scope>NUCLEOTIDE SEQUENCE [LARGE SCALE GENOMIC DNA]</scope>
    <source>
        <strain evidence="5 6">DSM 19938</strain>
    </source>
</reference>
<dbReference type="SUPFAM" id="SSF46626">
    <property type="entry name" value="Cytochrome c"/>
    <property type="match status" value="1"/>
</dbReference>
<dbReference type="Proteomes" id="UP000199532">
    <property type="component" value="Unassembled WGS sequence"/>
</dbReference>
<dbReference type="Pfam" id="PF13385">
    <property type="entry name" value="Laminin_G_3"/>
    <property type="match status" value="1"/>
</dbReference>
<feature type="domain" description="DUF1549" evidence="2">
    <location>
        <begin position="164"/>
        <end position="370"/>
    </location>
</feature>
<dbReference type="InterPro" id="IPR011429">
    <property type="entry name" value="Cyt_c_Planctomycete-type"/>
</dbReference>
<dbReference type="PANTHER" id="PTHR35889:SF3">
    <property type="entry name" value="F-BOX DOMAIN-CONTAINING PROTEIN"/>
    <property type="match status" value="1"/>
</dbReference>
<organism evidence="5 6">
    <name type="scientific">Dyadobacter koreensis</name>
    <dbReference type="NCBI Taxonomy" id="408657"/>
    <lineage>
        <taxon>Bacteria</taxon>
        <taxon>Pseudomonadati</taxon>
        <taxon>Bacteroidota</taxon>
        <taxon>Cytophagia</taxon>
        <taxon>Cytophagales</taxon>
        <taxon>Spirosomataceae</taxon>
        <taxon>Dyadobacter</taxon>
    </lineage>
</organism>
<dbReference type="OrthoDB" id="1450284at2"/>
<sequence length="1073" mass="122242">MRYIQFFFAIMSLTSLFSCGPKMPEDVQIAYEELPEKLDYNQHVKPVLSDKCFACHGPDRAKQKAGLRLDLKEAAYGKLPENPDKVAIDPGNLTGSEFYHRIMSADPEYVMPTKDSHLSLTAKEKAILIKWIQDGAEYKPHWAFVKPEKPDLPDIQNKSWVKNPIDNFILSKLEGEKLQPSRQADKELLLRRVSLDLTGLPPTLEEIDIFLKDKSENAYEKQVDRLLQSPHYGEKMAVDWLDLARFADSHGYTVDRLRDMSPYRDWVINAFNQNMHYDKFVQWQLAGDLMPKPTKDMIIATAFNRNHQQNMEGGIVEEEFQTEYVIDRTNTFGDAMLGISIGCAKCHDHKYDPISQKNYYQLFSFFNNIKEAGQISWDDALPTPTLMLPTAKEEKMLHFINTQIASQEKEIEMARISSEAEFQKWVYDQRYRELSKEISPKTNLQALFSFDNNSLKNTVNAKETGIMKRESGQTGDRPVFVTHNNGQAMVMNGDVFLDLDQAGVFRRSQPFSIGIWINIPKELKEGVILHKSQAERLYNFRGYHLYLKDDRLELNMAHTAPSNAITKQSQKGIPREQWIQLTITYDGSSKAKGLNLFLDGKLCMMETTMDQLTKDILFKGEKQPGLQIGGWWRGLGFKGGKIDDIVVYDRVLTNFEIGVLARKNSWAKVAGNSRNQLAPIDLAILKDYYMSAVSLKVRAASNLLTRTRTSQADSTDKIRELMVMQEMPKPKKAHILLRGNYDAFGEEVSPETPESILKFPKNLPKNRYGLSLWLTDKKNPLTARVAVNRFWQNFFGTGIVKTTEDFGNQGELPSHLELLDWLAIYFQESVWDIKKLNKLIVMSGTYRQDSKTSDEKREKDPENRLLARGPSNRMTAEMIRDNALMASGLINNKVGGESVKPYQPEGLWEINNTTYKPDSGQGVYRRSLYVIVKRSVPNPTLSTFDATSRSYCVVRRQKTNTPLQALVTLNDPTFVEAMKVLGEKMSRISDTRQAIAMAYRKLTGRLPSSMETDLLISMQKNEYQKFKRSPQKVTGLLGAGQTRIDQKADAALIAANALVASTILNSDATLTKR</sequence>
<dbReference type="GO" id="GO:0009055">
    <property type="term" value="F:electron transfer activity"/>
    <property type="evidence" value="ECO:0007669"/>
    <property type="project" value="InterPro"/>
</dbReference>
<dbReference type="PANTHER" id="PTHR35889">
    <property type="entry name" value="CYCLOINULO-OLIGOSACCHARIDE FRUCTANOTRANSFERASE-RELATED"/>
    <property type="match status" value="1"/>
</dbReference>
<dbReference type="GO" id="GO:0020037">
    <property type="term" value="F:heme binding"/>
    <property type="evidence" value="ECO:0007669"/>
    <property type="project" value="InterPro"/>
</dbReference>
<evidence type="ECO:0000313" key="6">
    <source>
        <dbReference type="Proteomes" id="UP000199532"/>
    </source>
</evidence>
<dbReference type="GO" id="GO:0005975">
    <property type="term" value="P:carbohydrate metabolic process"/>
    <property type="evidence" value="ECO:0007669"/>
    <property type="project" value="UniProtKB-ARBA"/>
</dbReference>
<dbReference type="GO" id="GO:0004553">
    <property type="term" value="F:hydrolase activity, hydrolyzing O-glycosyl compounds"/>
    <property type="evidence" value="ECO:0007669"/>
    <property type="project" value="UniProtKB-ARBA"/>
</dbReference>